<dbReference type="PANTHER" id="PTHR42760">
    <property type="entry name" value="SHORT-CHAIN DEHYDROGENASES/REDUCTASES FAMILY MEMBER"/>
    <property type="match status" value="1"/>
</dbReference>
<dbReference type="PRINTS" id="PR00080">
    <property type="entry name" value="SDRFAMILY"/>
</dbReference>
<evidence type="ECO:0000259" key="3">
    <source>
        <dbReference type="SMART" id="SM00822"/>
    </source>
</evidence>
<dbReference type="SUPFAM" id="SSF51735">
    <property type="entry name" value="NAD(P)-binding Rossmann-fold domains"/>
    <property type="match status" value="1"/>
</dbReference>
<keyword evidence="5" id="KW-1185">Reference proteome</keyword>
<evidence type="ECO:0000313" key="4">
    <source>
        <dbReference type="EMBL" id="MFC7392955.1"/>
    </source>
</evidence>
<accession>A0ABW2PYY9</accession>
<dbReference type="InterPro" id="IPR036291">
    <property type="entry name" value="NAD(P)-bd_dom_sf"/>
</dbReference>
<dbReference type="InterPro" id="IPR020904">
    <property type="entry name" value="Sc_DH/Rdtase_CS"/>
</dbReference>
<organism evidence="4 5">
    <name type="scientific">Scopulibacillus cellulosilyticus</name>
    <dbReference type="NCBI Taxonomy" id="2665665"/>
    <lineage>
        <taxon>Bacteria</taxon>
        <taxon>Bacillati</taxon>
        <taxon>Bacillota</taxon>
        <taxon>Bacilli</taxon>
        <taxon>Bacillales</taxon>
        <taxon>Sporolactobacillaceae</taxon>
        <taxon>Scopulibacillus</taxon>
    </lineage>
</organism>
<evidence type="ECO:0000313" key="5">
    <source>
        <dbReference type="Proteomes" id="UP001596505"/>
    </source>
</evidence>
<dbReference type="EC" id="1.1.1.-" evidence="4"/>
<dbReference type="RefSeq" id="WP_380965367.1">
    <property type="nucleotide sequence ID" value="NZ_JBHTCO010000005.1"/>
</dbReference>
<keyword evidence="2 4" id="KW-0560">Oxidoreductase</keyword>
<comment type="caution">
    <text evidence="4">The sequence shown here is derived from an EMBL/GenBank/DDBJ whole genome shotgun (WGS) entry which is preliminary data.</text>
</comment>
<dbReference type="PROSITE" id="PS00061">
    <property type="entry name" value="ADH_SHORT"/>
    <property type="match status" value="1"/>
</dbReference>
<dbReference type="Gene3D" id="3.40.50.720">
    <property type="entry name" value="NAD(P)-binding Rossmann-like Domain"/>
    <property type="match status" value="1"/>
</dbReference>
<dbReference type="InterPro" id="IPR057326">
    <property type="entry name" value="KR_dom"/>
</dbReference>
<evidence type="ECO:0000256" key="1">
    <source>
        <dbReference type="ARBA" id="ARBA00006484"/>
    </source>
</evidence>
<dbReference type="EMBL" id="JBHTCO010000005">
    <property type="protein sequence ID" value="MFC7392955.1"/>
    <property type="molecule type" value="Genomic_DNA"/>
</dbReference>
<dbReference type="Proteomes" id="UP001596505">
    <property type="component" value="Unassembled WGS sequence"/>
</dbReference>
<reference evidence="5" key="1">
    <citation type="journal article" date="2019" name="Int. J. Syst. Evol. Microbiol.">
        <title>The Global Catalogue of Microorganisms (GCM) 10K type strain sequencing project: providing services to taxonomists for standard genome sequencing and annotation.</title>
        <authorList>
            <consortium name="The Broad Institute Genomics Platform"/>
            <consortium name="The Broad Institute Genome Sequencing Center for Infectious Disease"/>
            <person name="Wu L."/>
            <person name="Ma J."/>
        </authorList>
    </citation>
    <scope>NUCLEOTIDE SEQUENCE [LARGE SCALE GENOMIC DNA]</scope>
    <source>
        <strain evidence="5">CGMCC 1.16305</strain>
    </source>
</reference>
<name>A0ABW2PYY9_9BACL</name>
<dbReference type="InterPro" id="IPR002347">
    <property type="entry name" value="SDR_fam"/>
</dbReference>
<proteinExistence type="inferred from homology"/>
<comment type="similarity">
    <text evidence="1">Belongs to the short-chain dehydrogenases/reductases (SDR) family.</text>
</comment>
<dbReference type="CDD" id="cd05233">
    <property type="entry name" value="SDR_c"/>
    <property type="match status" value="1"/>
</dbReference>
<dbReference type="GO" id="GO:0016491">
    <property type="term" value="F:oxidoreductase activity"/>
    <property type="evidence" value="ECO:0007669"/>
    <property type="project" value="UniProtKB-KW"/>
</dbReference>
<dbReference type="SMART" id="SM00822">
    <property type="entry name" value="PKS_KR"/>
    <property type="match status" value="1"/>
</dbReference>
<dbReference type="PANTHER" id="PTHR42760:SF133">
    <property type="entry name" value="3-OXOACYL-[ACYL-CARRIER-PROTEIN] REDUCTASE"/>
    <property type="match status" value="1"/>
</dbReference>
<dbReference type="PRINTS" id="PR00081">
    <property type="entry name" value="GDHRDH"/>
</dbReference>
<dbReference type="Pfam" id="PF13561">
    <property type="entry name" value="adh_short_C2"/>
    <property type="match status" value="1"/>
</dbReference>
<sequence length="256" mass="27216">MGVKDNRTKPVALITGGGSGIGAAIAGKLAQTHHVVVCGRRQKRIEEVANSINGTAVQADVGIEDDVDRLIKQIIEKFGRLDALILNAGVNHEGKVTETSFEDWERVIRINLTSGFLVSKAALPYLSKNGGSIVTISSVAGLKTAPSLPAYCASKAGIIALTQSIAVDYADRHVRANIVCPGWVRTEMADEEMKSLAKDSGETLEQAYQRVTKLIPARRPSNPEEIANTAAWLISNEASFITGAVIPVDGGSLTLE</sequence>
<feature type="domain" description="Ketoreductase" evidence="3">
    <location>
        <begin position="10"/>
        <end position="186"/>
    </location>
</feature>
<dbReference type="NCBIfam" id="NF005559">
    <property type="entry name" value="PRK07231.1"/>
    <property type="match status" value="1"/>
</dbReference>
<evidence type="ECO:0000256" key="2">
    <source>
        <dbReference type="ARBA" id="ARBA00023002"/>
    </source>
</evidence>
<protein>
    <submittedName>
        <fullName evidence="4">SDR family NAD(P)-dependent oxidoreductase</fullName>
        <ecNumber evidence="4">1.1.1.-</ecNumber>
    </submittedName>
</protein>
<gene>
    <name evidence="4" type="ORF">ACFQRG_08145</name>
</gene>